<evidence type="ECO:0000256" key="4">
    <source>
        <dbReference type="ARBA" id="ARBA00022679"/>
    </source>
</evidence>
<feature type="binding site" evidence="7">
    <location>
        <position position="173"/>
    </location>
    <ligand>
        <name>3-phosphoshikimate</name>
        <dbReference type="ChEBI" id="CHEBI:145989"/>
    </ligand>
</feature>
<comment type="similarity">
    <text evidence="2 7">Belongs to the EPSP synthase family.</text>
</comment>
<dbReference type="OrthoDB" id="9809920at2"/>
<dbReference type="HAMAP" id="MF_00210">
    <property type="entry name" value="EPSP_synth"/>
    <property type="match status" value="1"/>
</dbReference>
<keyword evidence="4 7" id="KW-0808">Transferase</keyword>
<evidence type="ECO:0000313" key="11">
    <source>
        <dbReference type="Proteomes" id="UP000322214"/>
    </source>
</evidence>
<name>A0A5B9PC45_9BACT</name>
<dbReference type="STRING" id="980251.GCA_001642875_04822"/>
<comment type="subcellular location">
    <subcellularLocation>
        <location evidence="7">Cytoplasm</location>
    </subcellularLocation>
</comment>
<dbReference type="KEGG" id="mff:MFFC18_23730"/>
<gene>
    <name evidence="7 10" type="primary">aroA</name>
    <name evidence="10" type="ORF">MFFC18_23730</name>
</gene>
<dbReference type="GO" id="GO:0005737">
    <property type="term" value="C:cytoplasm"/>
    <property type="evidence" value="ECO:0007669"/>
    <property type="project" value="UniProtKB-SubCell"/>
</dbReference>
<dbReference type="Proteomes" id="UP000322214">
    <property type="component" value="Chromosome"/>
</dbReference>
<feature type="binding site" evidence="7">
    <location>
        <position position="29"/>
    </location>
    <ligand>
        <name>3-phosphoshikimate</name>
        <dbReference type="ChEBI" id="CHEBI:145989"/>
    </ligand>
</feature>
<feature type="binding site" evidence="7">
    <location>
        <position position="172"/>
    </location>
    <ligand>
        <name>3-phosphoshikimate</name>
        <dbReference type="ChEBI" id="CHEBI:145989"/>
    </ligand>
</feature>
<comment type="caution">
    <text evidence="7">Lacks conserved residue(s) required for the propagation of feature annotation.</text>
</comment>
<dbReference type="PANTHER" id="PTHR21090">
    <property type="entry name" value="AROM/DEHYDROQUINATE SYNTHASE"/>
    <property type="match status" value="1"/>
</dbReference>
<feature type="binding site" evidence="7">
    <location>
        <position position="415"/>
    </location>
    <ligand>
        <name>phosphoenolpyruvate</name>
        <dbReference type="ChEBI" id="CHEBI:58702"/>
    </ligand>
</feature>
<evidence type="ECO:0000256" key="7">
    <source>
        <dbReference type="HAMAP-Rule" id="MF_00210"/>
    </source>
</evidence>
<feature type="binding site" evidence="7">
    <location>
        <position position="97"/>
    </location>
    <ligand>
        <name>phosphoenolpyruvate</name>
        <dbReference type="ChEBI" id="CHEBI:58702"/>
    </ligand>
</feature>
<protein>
    <recommendedName>
        <fullName evidence="7">3-phosphoshikimate 1-carboxyvinyltransferase</fullName>
        <ecNumber evidence="7">2.5.1.19</ecNumber>
    </recommendedName>
    <alternativeName>
        <fullName evidence="7">5-enolpyruvylshikimate-3-phosphate synthase</fullName>
        <shortName evidence="7">EPSP synthase</shortName>
        <shortName evidence="7">EPSPS</shortName>
    </alternativeName>
</protein>
<keyword evidence="11" id="KW-1185">Reference proteome</keyword>
<dbReference type="RefSeq" id="WP_075086488.1">
    <property type="nucleotide sequence ID" value="NZ_CP042912.1"/>
</dbReference>
<feature type="binding site" evidence="7">
    <location>
        <position position="171"/>
    </location>
    <ligand>
        <name>3-phosphoshikimate</name>
        <dbReference type="ChEBI" id="CHEBI:145989"/>
    </ligand>
</feature>
<dbReference type="GO" id="GO:0008652">
    <property type="term" value="P:amino acid biosynthetic process"/>
    <property type="evidence" value="ECO:0007669"/>
    <property type="project" value="UniProtKB-KW"/>
</dbReference>
<comment type="subunit">
    <text evidence="7">Monomer.</text>
</comment>
<feature type="binding site" evidence="7">
    <location>
        <position position="25"/>
    </location>
    <ligand>
        <name>3-phosphoshikimate</name>
        <dbReference type="ChEBI" id="CHEBI:145989"/>
    </ligand>
</feature>
<feature type="binding site" evidence="7">
    <location>
        <position position="24"/>
    </location>
    <ligand>
        <name>phosphoenolpyruvate</name>
        <dbReference type="ChEBI" id="CHEBI:58702"/>
    </ligand>
</feature>
<dbReference type="NCBIfam" id="TIGR01356">
    <property type="entry name" value="aroA"/>
    <property type="match status" value="1"/>
</dbReference>
<evidence type="ECO:0000256" key="6">
    <source>
        <dbReference type="ARBA" id="ARBA00044633"/>
    </source>
</evidence>
<organism evidence="10 11">
    <name type="scientific">Mariniblastus fucicola</name>
    <dbReference type="NCBI Taxonomy" id="980251"/>
    <lineage>
        <taxon>Bacteria</taxon>
        <taxon>Pseudomonadati</taxon>
        <taxon>Planctomycetota</taxon>
        <taxon>Planctomycetia</taxon>
        <taxon>Pirellulales</taxon>
        <taxon>Pirellulaceae</taxon>
        <taxon>Mariniblastus</taxon>
    </lineage>
</organism>
<evidence type="ECO:0000313" key="10">
    <source>
        <dbReference type="EMBL" id="QEG22492.1"/>
    </source>
</evidence>
<feature type="region of interest" description="Disordered" evidence="8">
    <location>
        <begin position="1"/>
        <end position="22"/>
    </location>
</feature>
<dbReference type="PIRSF" id="PIRSF000505">
    <property type="entry name" value="EPSPS"/>
    <property type="match status" value="1"/>
</dbReference>
<evidence type="ECO:0000256" key="2">
    <source>
        <dbReference type="ARBA" id="ARBA00009948"/>
    </source>
</evidence>
<feature type="binding site" evidence="7">
    <location>
        <position position="24"/>
    </location>
    <ligand>
        <name>3-phosphoshikimate</name>
        <dbReference type="ChEBI" id="CHEBI:145989"/>
    </ligand>
</feature>
<sequence length="436" mass="46405">MLPTKSIRPVDGPVNGQIRPPGSKSITNRALICAALANGTSTLTGVLDSDDTRVMLDSLTRLGFSFQHDPDAHTVVIEGQGGRIPNSKAELSIGNSGTSVRFLTAMLGLAGGDYRLDGVERMRQRPIGPLVEALQQFGSKVEAISPGGCPPVVIQPCGESAKSISVAGHLSSQYLSGLLMAAPLLKQDLRIQIEGHLVSLPYVAMTTAVMKSFGVKVDIEEQDGIPTAFLIRGESSYSGCDYAIEPDASAASYFFAIPAIIGGETTVLGLGKNSLQGDVGFVQCLEQMGCEIQVQEDSIRVSGKAKHGIDVDMANISDTVQTLTSVALFVDGPTNIRNVAHNRVKETDRIGNLAIELRKLGVTVDEREDGLTIHPAAMNGATFDTYDDHRMAMSFALIGLRQPGINIENPGCVSKTYPEFFEDLERFVAGPETSGV</sequence>
<dbReference type="InterPro" id="IPR001986">
    <property type="entry name" value="Enolpyruvate_Tfrase_dom"/>
</dbReference>
<dbReference type="GO" id="GO:0009423">
    <property type="term" value="P:chorismate biosynthetic process"/>
    <property type="evidence" value="ECO:0007669"/>
    <property type="project" value="UniProtKB-UniRule"/>
</dbReference>
<dbReference type="CDD" id="cd01556">
    <property type="entry name" value="EPSP_synthase"/>
    <property type="match status" value="1"/>
</dbReference>
<dbReference type="UniPathway" id="UPA00053">
    <property type="reaction ID" value="UER00089"/>
</dbReference>
<evidence type="ECO:0000256" key="5">
    <source>
        <dbReference type="ARBA" id="ARBA00023141"/>
    </source>
</evidence>
<reference evidence="10 11" key="1">
    <citation type="submission" date="2019-08" db="EMBL/GenBank/DDBJ databases">
        <title>Deep-cultivation of Planctomycetes and their phenomic and genomic characterization uncovers novel biology.</title>
        <authorList>
            <person name="Wiegand S."/>
            <person name="Jogler M."/>
            <person name="Boedeker C."/>
            <person name="Pinto D."/>
            <person name="Vollmers J."/>
            <person name="Rivas-Marin E."/>
            <person name="Kohn T."/>
            <person name="Peeters S.H."/>
            <person name="Heuer A."/>
            <person name="Rast P."/>
            <person name="Oberbeckmann S."/>
            <person name="Bunk B."/>
            <person name="Jeske O."/>
            <person name="Meyerdierks A."/>
            <person name="Storesund J.E."/>
            <person name="Kallscheuer N."/>
            <person name="Luecker S."/>
            <person name="Lage O.M."/>
            <person name="Pohl T."/>
            <person name="Merkel B.J."/>
            <person name="Hornburger P."/>
            <person name="Mueller R.-W."/>
            <person name="Bruemmer F."/>
            <person name="Labrenz M."/>
            <person name="Spormann A.M."/>
            <person name="Op den Camp H."/>
            <person name="Overmann J."/>
            <person name="Amann R."/>
            <person name="Jetten M.S.M."/>
            <person name="Mascher T."/>
            <person name="Medema M.H."/>
            <person name="Devos D.P."/>
            <person name="Kaster A.-K."/>
            <person name="Ovreas L."/>
            <person name="Rohde M."/>
            <person name="Galperin M.Y."/>
            <person name="Jogler C."/>
        </authorList>
    </citation>
    <scope>NUCLEOTIDE SEQUENCE [LARGE SCALE GENOMIC DNA]</scope>
    <source>
        <strain evidence="10 11">FC18</strain>
    </source>
</reference>
<comment type="function">
    <text evidence="7">Catalyzes the transfer of the enolpyruvyl moiety of phosphoenolpyruvate (PEP) to the 5-hydroxyl of shikimate-3-phosphate (S3P) to produce enolpyruvyl shikimate-3-phosphate and inorganic phosphate.</text>
</comment>
<comment type="catalytic activity">
    <reaction evidence="6">
        <text>3-phosphoshikimate + phosphoenolpyruvate = 5-O-(1-carboxyvinyl)-3-phosphoshikimate + phosphate</text>
        <dbReference type="Rhea" id="RHEA:21256"/>
        <dbReference type="ChEBI" id="CHEBI:43474"/>
        <dbReference type="ChEBI" id="CHEBI:57701"/>
        <dbReference type="ChEBI" id="CHEBI:58702"/>
        <dbReference type="ChEBI" id="CHEBI:145989"/>
        <dbReference type="EC" id="2.5.1.19"/>
    </reaction>
    <physiologicalReaction direction="left-to-right" evidence="6">
        <dbReference type="Rhea" id="RHEA:21257"/>
    </physiologicalReaction>
</comment>
<dbReference type="InterPro" id="IPR023193">
    <property type="entry name" value="EPSP_synthase_CS"/>
</dbReference>
<feature type="binding site" evidence="7">
    <location>
        <position position="390"/>
    </location>
    <ligand>
        <name>phosphoenolpyruvate</name>
        <dbReference type="ChEBI" id="CHEBI:58702"/>
    </ligand>
</feature>
<dbReference type="SUPFAM" id="SSF55205">
    <property type="entry name" value="EPT/RTPC-like"/>
    <property type="match status" value="1"/>
</dbReference>
<feature type="binding site" evidence="7">
    <location>
        <position position="125"/>
    </location>
    <ligand>
        <name>phosphoenolpyruvate</name>
        <dbReference type="ChEBI" id="CHEBI:58702"/>
    </ligand>
</feature>
<feature type="binding site" evidence="7">
    <location>
        <position position="345"/>
    </location>
    <ligand>
        <name>3-phosphoshikimate</name>
        <dbReference type="ChEBI" id="CHEBI:145989"/>
    </ligand>
</feature>
<feature type="binding site" evidence="7">
    <location>
        <position position="199"/>
    </location>
    <ligand>
        <name>3-phosphoshikimate</name>
        <dbReference type="ChEBI" id="CHEBI:145989"/>
    </ligand>
</feature>
<dbReference type="InterPro" id="IPR013792">
    <property type="entry name" value="RNA3'P_cycl/enolpyr_Trfase_a/b"/>
</dbReference>
<evidence type="ECO:0000259" key="9">
    <source>
        <dbReference type="Pfam" id="PF00275"/>
    </source>
</evidence>
<feature type="binding site" evidence="7">
    <location>
        <position position="173"/>
    </location>
    <ligand>
        <name>phosphoenolpyruvate</name>
        <dbReference type="ChEBI" id="CHEBI:58702"/>
    </ligand>
</feature>
<evidence type="ECO:0000256" key="1">
    <source>
        <dbReference type="ARBA" id="ARBA00004811"/>
    </source>
</evidence>
<comment type="pathway">
    <text evidence="1 7">Metabolic intermediate biosynthesis; chorismate biosynthesis; chorismate from D-erythrose 4-phosphate and phosphoenolpyruvate: step 6/7.</text>
</comment>
<dbReference type="InterPro" id="IPR036968">
    <property type="entry name" value="Enolpyruvate_Tfrase_sf"/>
</dbReference>
<dbReference type="Pfam" id="PF00275">
    <property type="entry name" value="EPSP_synthase"/>
    <property type="match status" value="1"/>
</dbReference>
<proteinExistence type="inferred from homology"/>
<feature type="domain" description="Enolpyruvate transferase" evidence="9">
    <location>
        <begin position="12"/>
        <end position="424"/>
    </location>
</feature>
<dbReference type="EMBL" id="CP042912">
    <property type="protein sequence ID" value="QEG22492.1"/>
    <property type="molecule type" value="Genomic_DNA"/>
</dbReference>
<feature type="binding site" evidence="7">
    <location>
        <position position="318"/>
    </location>
    <ligand>
        <name>3-phosphoshikimate</name>
        <dbReference type="ChEBI" id="CHEBI:145989"/>
    </ligand>
</feature>
<keyword evidence="7" id="KW-0963">Cytoplasm</keyword>
<dbReference type="PROSITE" id="PS00104">
    <property type="entry name" value="EPSP_SYNTHASE_1"/>
    <property type="match status" value="1"/>
</dbReference>
<dbReference type="PANTHER" id="PTHR21090:SF5">
    <property type="entry name" value="PENTAFUNCTIONAL AROM POLYPEPTIDE"/>
    <property type="match status" value="1"/>
</dbReference>
<feature type="binding site" evidence="7">
    <location>
        <position position="349"/>
    </location>
    <ligand>
        <name>phosphoenolpyruvate</name>
        <dbReference type="ChEBI" id="CHEBI:58702"/>
    </ligand>
</feature>
<accession>A0A5B9PC45</accession>
<dbReference type="EC" id="2.5.1.19" evidence="7"/>
<feature type="active site" description="Proton acceptor" evidence="7">
    <location>
        <position position="318"/>
    </location>
</feature>
<evidence type="ECO:0000256" key="3">
    <source>
        <dbReference type="ARBA" id="ARBA00022605"/>
    </source>
</evidence>
<dbReference type="GO" id="GO:0003866">
    <property type="term" value="F:3-phosphoshikimate 1-carboxyvinyltransferase activity"/>
    <property type="evidence" value="ECO:0007669"/>
    <property type="project" value="UniProtKB-UniRule"/>
</dbReference>
<dbReference type="Gene3D" id="3.65.10.10">
    <property type="entry name" value="Enolpyruvate transferase domain"/>
    <property type="match status" value="2"/>
</dbReference>
<dbReference type="AlphaFoldDB" id="A0A5B9PC45"/>
<keyword evidence="5 7" id="KW-0057">Aromatic amino acid biosynthesis</keyword>
<dbReference type="InterPro" id="IPR006264">
    <property type="entry name" value="EPSP_synthase"/>
</dbReference>
<evidence type="ECO:0000256" key="8">
    <source>
        <dbReference type="SAM" id="MobiDB-lite"/>
    </source>
</evidence>
<keyword evidence="3 7" id="KW-0028">Amino-acid biosynthesis</keyword>
<dbReference type="GO" id="GO:0009073">
    <property type="term" value="P:aromatic amino acid family biosynthetic process"/>
    <property type="evidence" value="ECO:0007669"/>
    <property type="project" value="UniProtKB-KW"/>
</dbReference>